<accession>A0A923LKZ0</accession>
<evidence type="ECO:0000256" key="1">
    <source>
        <dbReference type="SAM" id="Coils"/>
    </source>
</evidence>
<sequence length="353" mass="41654">MGFIYTKEMTEGVRSSRKIFGIPVYKREDSKDGAVKRKYFMGIWSTFSDRYQKCYYFLGLRILKRKNLSGWNYEQDKQLKNLENIVNEQRNEIQNVLKSIGQMHNKLNKIYAETSNVKTLIQCQELHKQTFGPYKNSMLGRTVVLVASGPTVKYHQPIQEAIYVGVNNACALENVKFDYLFCQDFYMDEEKRKNIALYRGDKCKKFFGRIPDRRMEHCRTTPGAQHVRRAPRYLVDMAKAEEYYVYDYQMSNIAYDIELEPLHPGGIAFSAMQFILHCHPEKIYIVGCDCSSGFFYQSDITFDNSWMVKIWKEFKIYIDELYPDIKIISLNPVGLRGIFEDHYTEEYLEEVEI</sequence>
<comment type="caution">
    <text evidence="2">The sequence shown here is derived from an EMBL/GenBank/DDBJ whole genome shotgun (WGS) entry which is preliminary data.</text>
</comment>
<name>A0A923LKZ0_9FIRM</name>
<evidence type="ECO:0000313" key="2">
    <source>
        <dbReference type="EMBL" id="MBC5690626.1"/>
    </source>
</evidence>
<dbReference type="EMBL" id="JACOPF010000006">
    <property type="protein sequence ID" value="MBC5690626.1"/>
    <property type="molecule type" value="Genomic_DNA"/>
</dbReference>
<reference evidence="2" key="1">
    <citation type="submission" date="2020-08" db="EMBL/GenBank/DDBJ databases">
        <title>Genome public.</title>
        <authorList>
            <person name="Liu C."/>
            <person name="Sun Q."/>
        </authorList>
    </citation>
    <scope>NUCLEOTIDE SEQUENCE</scope>
    <source>
        <strain evidence="2">NSJ-55</strain>
    </source>
</reference>
<keyword evidence="1" id="KW-0175">Coiled coil</keyword>
<evidence type="ECO:0000313" key="3">
    <source>
        <dbReference type="Proteomes" id="UP000652477"/>
    </source>
</evidence>
<dbReference type="Proteomes" id="UP000652477">
    <property type="component" value="Unassembled WGS sequence"/>
</dbReference>
<organism evidence="2 3">
    <name type="scientific">Mediterraneibacter hominis</name>
    <dbReference type="NCBI Taxonomy" id="2763054"/>
    <lineage>
        <taxon>Bacteria</taxon>
        <taxon>Bacillati</taxon>
        <taxon>Bacillota</taxon>
        <taxon>Clostridia</taxon>
        <taxon>Lachnospirales</taxon>
        <taxon>Lachnospiraceae</taxon>
        <taxon>Mediterraneibacter</taxon>
    </lineage>
</organism>
<protein>
    <submittedName>
        <fullName evidence="2">Uncharacterized protein</fullName>
    </submittedName>
</protein>
<feature type="coiled-coil region" evidence="1">
    <location>
        <begin position="72"/>
        <end position="99"/>
    </location>
</feature>
<keyword evidence="3" id="KW-1185">Reference proteome</keyword>
<dbReference type="AlphaFoldDB" id="A0A923LKZ0"/>
<gene>
    <name evidence="2" type="ORF">H8S37_17070</name>
</gene>
<proteinExistence type="predicted"/>
<dbReference type="RefSeq" id="WP_186877277.1">
    <property type="nucleotide sequence ID" value="NZ_JACOPF010000006.1"/>
</dbReference>